<keyword evidence="1" id="KW-1133">Transmembrane helix</keyword>
<evidence type="ECO:0000313" key="2">
    <source>
        <dbReference type="EMBL" id="AFZ80523.1"/>
    </source>
</evidence>
<organism evidence="2 3">
    <name type="scientific">Theileria equi strain WA</name>
    <dbReference type="NCBI Taxonomy" id="1537102"/>
    <lineage>
        <taxon>Eukaryota</taxon>
        <taxon>Sar</taxon>
        <taxon>Alveolata</taxon>
        <taxon>Apicomplexa</taxon>
        <taxon>Aconoidasida</taxon>
        <taxon>Piroplasmida</taxon>
        <taxon>Theileriidae</taxon>
        <taxon>Theileria</taxon>
    </lineage>
</organism>
<evidence type="ECO:0000256" key="1">
    <source>
        <dbReference type="SAM" id="Phobius"/>
    </source>
</evidence>
<feature type="transmembrane region" description="Helical" evidence="1">
    <location>
        <begin position="211"/>
        <end position="231"/>
    </location>
</feature>
<name>L0AZ53_THEEQ</name>
<protein>
    <submittedName>
        <fullName evidence="2">Uncharacterized protein</fullName>
    </submittedName>
</protein>
<reference evidence="2 3" key="1">
    <citation type="journal article" date="2012" name="BMC Genomics">
        <title>Comparative genomic analysis and phylogenetic position of Theileria equi.</title>
        <authorList>
            <person name="Kappmeyer L.S."/>
            <person name="Thiagarajan M."/>
            <person name="Herndon D.R."/>
            <person name="Ramsay J.D."/>
            <person name="Caler E."/>
            <person name="Djikeng A."/>
            <person name="Gillespie J.J."/>
            <person name="Lau A.O."/>
            <person name="Roalson E.H."/>
            <person name="Silva J.C."/>
            <person name="Silva M.G."/>
            <person name="Suarez C.E."/>
            <person name="Ueti M.W."/>
            <person name="Nene V.M."/>
            <person name="Mealey R.H."/>
            <person name="Knowles D.P."/>
            <person name="Brayton K.A."/>
        </authorList>
    </citation>
    <scope>NUCLEOTIDE SEQUENCE [LARGE SCALE GENOMIC DNA]</scope>
    <source>
        <strain evidence="2 3">WA</strain>
    </source>
</reference>
<dbReference type="EMBL" id="CP001669">
    <property type="protein sequence ID" value="AFZ80523.1"/>
    <property type="molecule type" value="Genomic_DNA"/>
</dbReference>
<dbReference type="Proteomes" id="UP000031512">
    <property type="component" value="Chromosome 1"/>
</dbReference>
<sequence>MYNSRAALLDLLNLVSAIELRIMSKNINFSDPVETTNLERCFETVDEILTNCDTTEAVSRIKERINVARETVQILKSTRTFKDTDTVYADLYMLKDKKTVSESSYGRHLGITDDEFDKMIEEWAEDKQNTLYTQKKRQTYDNAQDQIKGELAKLADAMKSKALWYRDVLVKDNKALSKYTGEQEKQLDTVTHVTRDVTKFSRASSLSIRQMIMMVISMFALTVLMLIIFIIT</sequence>
<dbReference type="eggNOG" id="ENOG502QXHH">
    <property type="taxonomic scope" value="Eukaryota"/>
</dbReference>
<dbReference type="AlphaFoldDB" id="L0AZ53"/>
<keyword evidence="3" id="KW-1185">Reference proteome</keyword>
<keyword evidence="1" id="KW-0472">Membrane</keyword>
<proteinExistence type="predicted"/>
<gene>
    <name evidence="2" type="ORF">BEWA_033780</name>
</gene>
<dbReference type="VEuPathDB" id="PiroplasmaDB:BEWA_033780"/>
<dbReference type="GeneID" id="15807029"/>
<dbReference type="RefSeq" id="XP_004830189.1">
    <property type="nucleotide sequence ID" value="XM_004830132.1"/>
</dbReference>
<evidence type="ECO:0000313" key="3">
    <source>
        <dbReference type="Proteomes" id="UP000031512"/>
    </source>
</evidence>
<accession>L0AZ53</accession>
<dbReference type="KEGG" id="beq:BEWA_033780"/>
<dbReference type="STRING" id="1537102.L0AZ53"/>
<keyword evidence="1" id="KW-0812">Transmembrane</keyword>
<dbReference type="OrthoDB" id="365460at2759"/>